<keyword evidence="3" id="KW-1185">Reference proteome</keyword>
<evidence type="ECO:0000313" key="2">
    <source>
        <dbReference type="EMBL" id="MEQ2223403.1"/>
    </source>
</evidence>
<feature type="compositionally biased region" description="Basic residues" evidence="1">
    <location>
        <begin position="50"/>
        <end position="60"/>
    </location>
</feature>
<evidence type="ECO:0000313" key="3">
    <source>
        <dbReference type="Proteomes" id="UP001482620"/>
    </source>
</evidence>
<comment type="caution">
    <text evidence="2">The sequence shown here is derived from an EMBL/GenBank/DDBJ whole genome shotgun (WGS) entry which is preliminary data.</text>
</comment>
<feature type="region of interest" description="Disordered" evidence="1">
    <location>
        <begin position="39"/>
        <end position="105"/>
    </location>
</feature>
<sequence>MIPSFRPPPVPSGRVWPEAAYVSQLYKFSGSKERKISCCRERKDFSPTRTNHKNPARTRPNRTEPQQRPSCVRNFRSQLLLSLDPRQGRTGMGRPRKKSSSGCSE</sequence>
<feature type="compositionally biased region" description="Polar residues" evidence="1">
    <location>
        <begin position="63"/>
        <end position="80"/>
    </location>
</feature>
<dbReference type="Proteomes" id="UP001482620">
    <property type="component" value="Unassembled WGS sequence"/>
</dbReference>
<evidence type="ECO:0000256" key="1">
    <source>
        <dbReference type="SAM" id="MobiDB-lite"/>
    </source>
</evidence>
<name>A0ABV0SV58_9TELE</name>
<reference evidence="2 3" key="1">
    <citation type="submission" date="2021-06" db="EMBL/GenBank/DDBJ databases">
        <authorList>
            <person name="Palmer J.M."/>
        </authorList>
    </citation>
    <scope>NUCLEOTIDE SEQUENCE [LARGE SCALE GENOMIC DNA]</scope>
    <source>
        <strain evidence="3">if_2019</strain>
        <tissue evidence="2">Muscle</tissue>
    </source>
</reference>
<dbReference type="EMBL" id="JAHRIQ010007408">
    <property type="protein sequence ID" value="MEQ2223403.1"/>
    <property type="molecule type" value="Genomic_DNA"/>
</dbReference>
<organism evidence="2 3">
    <name type="scientific">Ilyodon furcidens</name>
    <name type="common">goldbreast splitfin</name>
    <dbReference type="NCBI Taxonomy" id="33524"/>
    <lineage>
        <taxon>Eukaryota</taxon>
        <taxon>Metazoa</taxon>
        <taxon>Chordata</taxon>
        <taxon>Craniata</taxon>
        <taxon>Vertebrata</taxon>
        <taxon>Euteleostomi</taxon>
        <taxon>Actinopterygii</taxon>
        <taxon>Neopterygii</taxon>
        <taxon>Teleostei</taxon>
        <taxon>Neoteleostei</taxon>
        <taxon>Acanthomorphata</taxon>
        <taxon>Ovalentaria</taxon>
        <taxon>Atherinomorphae</taxon>
        <taxon>Cyprinodontiformes</taxon>
        <taxon>Goodeidae</taxon>
        <taxon>Ilyodon</taxon>
    </lineage>
</organism>
<protein>
    <submittedName>
        <fullName evidence="2">Uncharacterized protein</fullName>
    </submittedName>
</protein>
<gene>
    <name evidence="2" type="ORF">ILYODFUR_036437</name>
</gene>
<accession>A0ABV0SV58</accession>
<proteinExistence type="predicted"/>